<proteinExistence type="predicted"/>
<reference evidence="2 3" key="1">
    <citation type="journal article" date="2019" name="Int. J. Syst. Evol. Microbiol.">
        <title>The Global Catalogue of Microorganisms (GCM) 10K type strain sequencing project: providing services to taxonomists for standard genome sequencing and annotation.</title>
        <authorList>
            <consortium name="The Broad Institute Genomics Platform"/>
            <consortium name="The Broad Institute Genome Sequencing Center for Infectious Disease"/>
            <person name="Wu L."/>
            <person name="Ma J."/>
        </authorList>
    </citation>
    <scope>NUCLEOTIDE SEQUENCE [LARGE SCALE GENOMIC DNA]</scope>
    <source>
        <strain evidence="2 3">JCM 16114</strain>
    </source>
</reference>
<keyword evidence="1" id="KW-1133">Transmembrane helix</keyword>
<evidence type="ECO:0000313" key="3">
    <source>
        <dbReference type="Proteomes" id="UP001499843"/>
    </source>
</evidence>
<gene>
    <name evidence="2" type="ORF">GCM10009850_039870</name>
</gene>
<dbReference type="EMBL" id="BAAAQX010000009">
    <property type="protein sequence ID" value="GAA2208529.1"/>
    <property type="molecule type" value="Genomic_DNA"/>
</dbReference>
<feature type="transmembrane region" description="Helical" evidence="1">
    <location>
        <begin position="32"/>
        <end position="54"/>
    </location>
</feature>
<name>A0ABN3CH42_9ACTN</name>
<feature type="transmembrane region" description="Helical" evidence="1">
    <location>
        <begin position="7"/>
        <end position="26"/>
    </location>
</feature>
<keyword evidence="3" id="KW-1185">Reference proteome</keyword>
<evidence type="ECO:0000313" key="2">
    <source>
        <dbReference type="EMBL" id="GAA2208529.1"/>
    </source>
</evidence>
<comment type="caution">
    <text evidence="2">The sequence shown here is derived from an EMBL/GenBank/DDBJ whole genome shotgun (WGS) entry which is preliminary data.</text>
</comment>
<keyword evidence="1" id="KW-0472">Membrane</keyword>
<accession>A0ABN3CH42</accession>
<organism evidence="2 3">
    <name type="scientific">Nonomuraea monospora</name>
    <dbReference type="NCBI Taxonomy" id="568818"/>
    <lineage>
        <taxon>Bacteria</taxon>
        <taxon>Bacillati</taxon>
        <taxon>Actinomycetota</taxon>
        <taxon>Actinomycetes</taxon>
        <taxon>Streptosporangiales</taxon>
        <taxon>Streptosporangiaceae</taxon>
        <taxon>Nonomuraea</taxon>
    </lineage>
</organism>
<keyword evidence="1" id="KW-0812">Transmembrane</keyword>
<evidence type="ECO:0000256" key="1">
    <source>
        <dbReference type="SAM" id="Phobius"/>
    </source>
</evidence>
<protein>
    <submittedName>
        <fullName evidence="2">Uncharacterized protein</fullName>
    </submittedName>
</protein>
<dbReference type="Proteomes" id="UP001499843">
    <property type="component" value="Unassembled WGS sequence"/>
</dbReference>
<sequence length="60" mass="6293">MALMGRVVMLVIGTLLGLFVLFNFLLPMLAGLIKLALIVGVIAVLVFVAVAVVGKSSRSH</sequence>